<gene>
    <name evidence="1" type="ORF">Pint_00299</name>
</gene>
<evidence type="ECO:0000313" key="2">
    <source>
        <dbReference type="Proteomes" id="UP001163603"/>
    </source>
</evidence>
<dbReference type="EMBL" id="CM047736">
    <property type="protein sequence ID" value="KAJ0053217.1"/>
    <property type="molecule type" value="Genomic_DNA"/>
</dbReference>
<name>A0ACC0ZLV3_9ROSI</name>
<comment type="caution">
    <text evidence="1">The sequence shown here is derived from an EMBL/GenBank/DDBJ whole genome shotgun (WGS) entry which is preliminary data.</text>
</comment>
<protein>
    <submittedName>
        <fullName evidence="1">Uncharacterized protein</fullName>
    </submittedName>
</protein>
<keyword evidence="2" id="KW-1185">Reference proteome</keyword>
<dbReference type="Proteomes" id="UP001163603">
    <property type="component" value="Chromosome 1"/>
</dbReference>
<evidence type="ECO:0000313" key="1">
    <source>
        <dbReference type="EMBL" id="KAJ0053217.1"/>
    </source>
</evidence>
<sequence length="422" mass="45951">MVRLVVATSAGLNHIDVAECRRRGVAVANAGTVFSEDVAEVAAGLVIDVFRKMSAACRYVRQGLWLTKGDYPLCSKFSLSPQNLSQFLISSMAAAEEQSQNQNVPQVLLLKPPPACALFGDEFFSSNKFRLLKAYESSLPLDQFLETNAESIEAILSSGGAPVTADILQQLPLVRLVVTTHAGLDHIDLAECRRRNIAVTNAGNIFSEDVADHAIGLLIDLLRKVSAADRYVRRGLWAANGDNPIGFKLESKRVGIVGLGKIGFEVAKRLESFGCCISYNSRKKKASVSFPFYSNVCELATNSDVLIICCALSEQTHHVINKEVLTALGKEGFIVNIARGSIINEQELVQCLVQGEISGAGLDVFENEPDIPGELFALDNVVLSPHSAIFTLETFRDLRELVVGNLEAFFSNKQLLSEVVYD</sequence>
<organism evidence="1 2">
    <name type="scientific">Pistacia integerrima</name>
    <dbReference type="NCBI Taxonomy" id="434235"/>
    <lineage>
        <taxon>Eukaryota</taxon>
        <taxon>Viridiplantae</taxon>
        <taxon>Streptophyta</taxon>
        <taxon>Embryophyta</taxon>
        <taxon>Tracheophyta</taxon>
        <taxon>Spermatophyta</taxon>
        <taxon>Magnoliopsida</taxon>
        <taxon>eudicotyledons</taxon>
        <taxon>Gunneridae</taxon>
        <taxon>Pentapetalae</taxon>
        <taxon>rosids</taxon>
        <taxon>malvids</taxon>
        <taxon>Sapindales</taxon>
        <taxon>Anacardiaceae</taxon>
        <taxon>Pistacia</taxon>
    </lineage>
</organism>
<proteinExistence type="predicted"/>
<accession>A0ACC0ZLV3</accession>
<reference evidence="2" key="1">
    <citation type="journal article" date="2023" name="G3 (Bethesda)">
        <title>Genome assembly and association tests identify interacting loci associated with vigor, precocity, and sex in interspecific pistachio rootstocks.</title>
        <authorList>
            <person name="Palmer W."/>
            <person name="Jacygrad E."/>
            <person name="Sagayaradj S."/>
            <person name="Cavanaugh K."/>
            <person name="Han R."/>
            <person name="Bertier L."/>
            <person name="Beede B."/>
            <person name="Kafkas S."/>
            <person name="Golino D."/>
            <person name="Preece J."/>
            <person name="Michelmore R."/>
        </authorList>
    </citation>
    <scope>NUCLEOTIDE SEQUENCE [LARGE SCALE GENOMIC DNA]</scope>
</reference>